<dbReference type="PIRSF" id="PIRSF000524">
    <property type="entry name" value="SPT"/>
    <property type="match status" value="1"/>
</dbReference>
<keyword evidence="3" id="KW-0032">Aminotransferase</keyword>
<dbReference type="Pfam" id="PF00266">
    <property type="entry name" value="Aminotran_5"/>
    <property type="match status" value="1"/>
</dbReference>
<evidence type="ECO:0000256" key="7">
    <source>
        <dbReference type="PIRSR" id="PIRSR000524-1"/>
    </source>
</evidence>
<accession>A0A9P0DAQ4</accession>
<evidence type="ECO:0000256" key="8">
    <source>
        <dbReference type="PIRSR" id="PIRSR000524-50"/>
    </source>
</evidence>
<evidence type="ECO:0000256" key="1">
    <source>
        <dbReference type="ARBA" id="ARBA00001933"/>
    </source>
</evidence>
<evidence type="ECO:0000256" key="4">
    <source>
        <dbReference type="ARBA" id="ARBA00022679"/>
    </source>
</evidence>
<proteinExistence type="inferred from homology"/>
<dbReference type="PANTHER" id="PTHR21152">
    <property type="entry name" value="AMINOTRANSFERASE CLASS V"/>
    <property type="match status" value="1"/>
</dbReference>
<evidence type="ECO:0000259" key="9">
    <source>
        <dbReference type="Pfam" id="PF00266"/>
    </source>
</evidence>
<dbReference type="PANTHER" id="PTHR21152:SF40">
    <property type="entry name" value="ALANINE--GLYOXYLATE AMINOTRANSFERASE"/>
    <property type="match status" value="1"/>
</dbReference>
<evidence type="ECO:0000256" key="2">
    <source>
        <dbReference type="ARBA" id="ARBA00009236"/>
    </source>
</evidence>
<dbReference type="Gene3D" id="3.90.1150.10">
    <property type="entry name" value="Aspartate Aminotransferase, domain 1"/>
    <property type="match status" value="1"/>
</dbReference>
<dbReference type="GO" id="GO:0004760">
    <property type="term" value="F:L-serine-pyruvate transaminase activity"/>
    <property type="evidence" value="ECO:0007669"/>
    <property type="project" value="TreeGrafter"/>
</dbReference>
<comment type="catalytic activity">
    <reaction evidence="6">
        <text>glyoxylate + L-alanine = glycine + pyruvate</text>
        <dbReference type="Rhea" id="RHEA:24248"/>
        <dbReference type="ChEBI" id="CHEBI:15361"/>
        <dbReference type="ChEBI" id="CHEBI:36655"/>
        <dbReference type="ChEBI" id="CHEBI:57305"/>
        <dbReference type="ChEBI" id="CHEBI:57972"/>
        <dbReference type="EC" id="2.6.1.44"/>
    </reaction>
</comment>
<gene>
    <name evidence="10" type="ORF">PSYICH_LOCUS15400</name>
</gene>
<dbReference type="GO" id="GO:0008453">
    <property type="term" value="F:alanine-glyoxylate transaminase activity"/>
    <property type="evidence" value="ECO:0007669"/>
    <property type="project" value="UniProtKB-EC"/>
</dbReference>
<comment type="cofactor">
    <cofactor evidence="1 6 8">
        <name>pyridoxal 5'-phosphate</name>
        <dbReference type="ChEBI" id="CHEBI:597326"/>
    </cofactor>
</comment>
<sequence length="388" mass="43066">MEVPAPEILKKPLVVPHKILMGAGPATISPRILHAMSNPVLGHMNQELFQIMDEIKEGIKYVFQTKNELTLAISASAHSGMEAVMSNLLEPHDKVLIAVNGLWGSRAANMAERYGASAVKIVTSLGDNFGFEEIEDALRKERPKLLFIVQGETSTGVYQPLEGLGDICHKYNCLLAVDVVASVGAVPFLMDKWGVDAAYAGVQKALGGPPGVTIISFSSSAQKEIFRRATQSKVYYWDMKILGQQWNCYNNVRPYHHTTCSTLLVALRESLAIIAEEGLENWQKKHEQGYRRLKEGLERLGFEFFVKDENKRLITVTSVTVKDFDWMELVNYAMKRHNVEIAGGLGPTAGNILRIGVMGFNCTPQTIDRVLDVLEEALKHAKTKKAKL</sequence>
<reference evidence="10" key="1">
    <citation type="submission" date="2022-01" db="EMBL/GenBank/DDBJ databases">
        <authorList>
            <person name="King R."/>
        </authorList>
    </citation>
    <scope>NUCLEOTIDE SEQUENCE</scope>
</reference>
<comment type="similarity">
    <text evidence="2 6">Belongs to the class-V pyridoxal-phosphate-dependent aminotransferase family.</text>
</comment>
<dbReference type="InterPro" id="IPR015422">
    <property type="entry name" value="PyrdxlP-dep_Trfase_small"/>
</dbReference>
<evidence type="ECO:0000256" key="6">
    <source>
        <dbReference type="PIRNR" id="PIRNR000524"/>
    </source>
</evidence>
<dbReference type="EC" id="2.6.1.44" evidence="6"/>
<feature type="binding site" evidence="7">
    <location>
        <position position="354"/>
    </location>
    <ligand>
        <name>substrate</name>
    </ligand>
</feature>
<dbReference type="GO" id="GO:0019265">
    <property type="term" value="P:glycine biosynthetic process, by transamination of glyoxylate"/>
    <property type="evidence" value="ECO:0007669"/>
    <property type="project" value="TreeGrafter"/>
</dbReference>
<name>A0A9P0DAQ4_9CUCU</name>
<dbReference type="Gene3D" id="3.40.640.10">
    <property type="entry name" value="Type I PLP-dependent aspartate aminotransferase-like (Major domain)"/>
    <property type="match status" value="1"/>
</dbReference>
<feature type="domain" description="Aminotransferase class V" evidence="9">
    <location>
        <begin position="41"/>
        <end position="345"/>
    </location>
</feature>
<keyword evidence="4" id="KW-0808">Transferase</keyword>
<dbReference type="InterPro" id="IPR015424">
    <property type="entry name" value="PyrdxlP-dep_Trfase"/>
</dbReference>
<dbReference type="Proteomes" id="UP001153636">
    <property type="component" value="Chromosome 9"/>
</dbReference>
<dbReference type="CDD" id="cd06451">
    <property type="entry name" value="AGAT_like"/>
    <property type="match status" value="1"/>
</dbReference>
<dbReference type="OrthoDB" id="7403325at2759"/>
<dbReference type="InterPro" id="IPR024169">
    <property type="entry name" value="SP_NH2Trfase/AEP_transaminase"/>
</dbReference>
<feature type="modified residue" description="N6-(pyridoxal phosphate)lysine" evidence="8">
    <location>
        <position position="204"/>
    </location>
</feature>
<evidence type="ECO:0000256" key="5">
    <source>
        <dbReference type="ARBA" id="ARBA00022898"/>
    </source>
</evidence>
<evidence type="ECO:0000313" key="10">
    <source>
        <dbReference type="EMBL" id="CAH1115044.1"/>
    </source>
</evidence>
<dbReference type="FunFam" id="3.40.640.10:FF:000027">
    <property type="entry name" value="Serine--pyruvate aminotransferase, mitochondrial"/>
    <property type="match status" value="1"/>
</dbReference>
<dbReference type="InterPro" id="IPR000192">
    <property type="entry name" value="Aminotrans_V_dom"/>
</dbReference>
<keyword evidence="5 6" id="KW-0663">Pyridoxal phosphate</keyword>
<organism evidence="10 11">
    <name type="scientific">Psylliodes chrysocephalus</name>
    <dbReference type="NCBI Taxonomy" id="3402493"/>
    <lineage>
        <taxon>Eukaryota</taxon>
        <taxon>Metazoa</taxon>
        <taxon>Ecdysozoa</taxon>
        <taxon>Arthropoda</taxon>
        <taxon>Hexapoda</taxon>
        <taxon>Insecta</taxon>
        <taxon>Pterygota</taxon>
        <taxon>Neoptera</taxon>
        <taxon>Endopterygota</taxon>
        <taxon>Coleoptera</taxon>
        <taxon>Polyphaga</taxon>
        <taxon>Cucujiformia</taxon>
        <taxon>Chrysomeloidea</taxon>
        <taxon>Chrysomelidae</taxon>
        <taxon>Galerucinae</taxon>
        <taxon>Alticini</taxon>
        <taxon>Psylliodes</taxon>
    </lineage>
</organism>
<dbReference type="EMBL" id="OV651821">
    <property type="protein sequence ID" value="CAH1115044.1"/>
    <property type="molecule type" value="Genomic_DNA"/>
</dbReference>
<keyword evidence="11" id="KW-1185">Reference proteome</keyword>
<dbReference type="AlphaFoldDB" id="A0A9P0DAQ4"/>
<dbReference type="GO" id="GO:0005777">
    <property type="term" value="C:peroxisome"/>
    <property type="evidence" value="ECO:0007669"/>
    <property type="project" value="TreeGrafter"/>
</dbReference>
<protein>
    <recommendedName>
        <fullName evidence="6">Alanine--glyoxylate aminotransferase</fullName>
        <ecNumber evidence="6">2.6.1.44</ecNumber>
    </recommendedName>
</protein>
<dbReference type="SUPFAM" id="SSF53383">
    <property type="entry name" value="PLP-dependent transferases"/>
    <property type="match status" value="1"/>
</dbReference>
<dbReference type="InterPro" id="IPR015421">
    <property type="entry name" value="PyrdxlP-dep_Trfase_major"/>
</dbReference>
<evidence type="ECO:0000256" key="3">
    <source>
        <dbReference type="ARBA" id="ARBA00022576"/>
    </source>
</evidence>
<evidence type="ECO:0000313" key="11">
    <source>
        <dbReference type="Proteomes" id="UP001153636"/>
    </source>
</evidence>